<dbReference type="InterPro" id="IPR025975">
    <property type="entry name" value="Polysacc_lyase"/>
</dbReference>
<name>A0ABV5J123_9BACT</name>
<protein>
    <submittedName>
        <fullName evidence="1">Polysaccharide lyase</fullName>
    </submittedName>
</protein>
<sequence>MSHFVKIKMLGLHLLVSIIICSCDLIAGGKEEALPDSQVLEVDEKEVAAQMVEEGDSIPSGVNGSRESENLIYKVTFEEEEPLEDFHRQFGTDHAFSVSSQPAYQGKYSGRFELRDSDPMTSNGTRSEVLFPEQDHNERWYSFSLYLPADDFKIDSNNDIISQWHQGSGSGSPTTTLRVEDDRFFLKSGPKKAERVDYDIAEVQKDTWNNFVIHIVHSSGEDGLVELWFNGEKVLNIKGGNMDKDFGLPRWKIGIYKDDWNYDETTDTDHRVMFFDNVLMGNEKATYEEMSSSGF</sequence>
<dbReference type="Pfam" id="PF14099">
    <property type="entry name" value="Polysacc_lyase"/>
    <property type="match status" value="1"/>
</dbReference>
<gene>
    <name evidence="1" type="ORF">ACFFUR_00220</name>
</gene>
<dbReference type="EMBL" id="JBHMEW010000005">
    <property type="protein sequence ID" value="MFB9210217.1"/>
    <property type="molecule type" value="Genomic_DNA"/>
</dbReference>
<evidence type="ECO:0000313" key="1">
    <source>
        <dbReference type="EMBL" id="MFB9210217.1"/>
    </source>
</evidence>
<comment type="caution">
    <text evidence="1">The sequence shown here is derived from an EMBL/GenBank/DDBJ whole genome shotgun (WGS) entry which is preliminary data.</text>
</comment>
<proteinExistence type="predicted"/>
<dbReference type="Proteomes" id="UP001589654">
    <property type="component" value="Unassembled WGS sequence"/>
</dbReference>
<organism evidence="1 2">
    <name type="scientific">Echinicola jeungdonensis</name>
    <dbReference type="NCBI Taxonomy" id="709343"/>
    <lineage>
        <taxon>Bacteria</taxon>
        <taxon>Pseudomonadati</taxon>
        <taxon>Bacteroidota</taxon>
        <taxon>Cytophagia</taxon>
        <taxon>Cytophagales</taxon>
        <taxon>Cyclobacteriaceae</taxon>
        <taxon>Echinicola</taxon>
    </lineage>
</organism>
<dbReference type="GO" id="GO:0016829">
    <property type="term" value="F:lyase activity"/>
    <property type="evidence" value="ECO:0007669"/>
    <property type="project" value="UniProtKB-KW"/>
</dbReference>
<keyword evidence="1" id="KW-0456">Lyase</keyword>
<accession>A0ABV5J123</accession>
<reference evidence="1 2" key="1">
    <citation type="submission" date="2024-09" db="EMBL/GenBank/DDBJ databases">
        <authorList>
            <person name="Sun Q."/>
            <person name="Mori K."/>
        </authorList>
    </citation>
    <scope>NUCLEOTIDE SEQUENCE [LARGE SCALE GENOMIC DNA]</scope>
    <source>
        <strain evidence="1 2">CECT 7682</strain>
    </source>
</reference>
<dbReference type="RefSeq" id="WP_379945307.1">
    <property type="nucleotide sequence ID" value="NZ_JBHMEW010000005.1"/>
</dbReference>
<dbReference type="Gene3D" id="2.60.120.200">
    <property type="match status" value="1"/>
</dbReference>
<keyword evidence="2" id="KW-1185">Reference proteome</keyword>
<dbReference type="PROSITE" id="PS51257">
    <property type="entry name" value="PROKAR_LIPOPROTEIN"/>
    <property type="match status" value="1"/>
</dbReference>
<evidence type="ECO:0000313" key="2">
    <source>
        <dbReference type="Proteomes" id="UP001589654"/>
    </source>
</evidence>